<dbReference type="Proteomes" id="UP000215747">
    <property type="component" value="Unassembled WGS sequence"/>
</dbReference>
<protein>
    <submittedName>
        <fullName evidence="1">Uncharacterized protein</fullName>
    </submittedName>
</protein>
<evidence type="ECO:0000313" key="2">
    <source>
        <dbReference type="Proteomes" id="UP000215747"/>
    </source>
</evidence>
<dbReference type="AlphaFoldDB" id="A0A256STY9"/>
<accession>A0A256STY9</accession>
<comment type="caution">
    <text evidence="1">The sequence shown here is derived from an EMBL/GenBank/DDBJ whole genome shotgun (WGS) entry which is preliminary data.</text>
</comment>
<proteinExistence type="predicted"/>
<organism evidence="1 2">
    <name type="scientific">Limosilactobacillus reuteri</name>
    <name type="common">Lactobacillus reuteri</name>
    <dbReference type="NCBI Taxonomy" id="1598"/>
    <lineage>
        <taxon>Bacteria</taxon>
        <taxon>Bacillati</taxon>
        <taxon>Bacillota</taxon>
        <taxon>Bacilli</taxon>
        <taxon>Lactobacillales</taxon>
        <taxon>Lactobacillaceae</taxon>
        <taxon>Limosilactobacillus</taxon>
    </lineage>
</organism>
<dbReference type="EMBL" id="NGPL01000017">
    <property type="protein sequence ID" value="OYS70327.1"/>
    <property type="molecule type" value="Genomic_DNA"/>
</dbReference>
<reference evidence="2" key="1">
    <citation type="submission" date="2017-05" db="EMBL/GenBank/DDBJ databases">
        <authorList>
            <person name="Lin X.B."/>
            <person name="Stothard P."/>
            <person name="Tasseva G."/>
            <person name="Walter J."/>
        </authorList>
    </citation>
    <scope>NUCLEOTIDE SEQUENCE [LARGE SCALE GENOMIC DNA]</scope>
    <source>
        <strain evidence="2">114h</strain>
    </source>
</reference>
<dbReference type="RefSeq" id="WP_094536742.1">
    <property type="nucleotide sequence ID" value="NZ_NGPL01000017.1"/>
</dbReference>
<gene>
    <name evidence="1" type="ORF">CBF96_02590</name>
</gene>
<reference evidence="1 2" key="2">
    <citation type="submission" date="2017-09" db="EMBL/GenBank/DDBJ databases">
        <title>Tripartite evolution among Lactobacillus johnsonii, Lactobacillus taiwanensis, Lactobacillus reuteri and their rodent host.</title>
        <authorList>
            <person name="Wang T."/>
            <person name="Knowles S."/>
            <person name="Cheng C."/>
        </authorList>
    </citation>
    <scope>NUCLEOTIDE SEQUENCE [LARGE SCALE GENOMIC DNA]</scope>
    <source>
        <strain evidence="1 2">114h</strain>
    </source>
</reference>
<name>A0A256STY9_LIMRT</name>
<sequence>MGTLIIFRDGHELMVREKTREIVNQGLYADKVIVTRRKVSSIDKFEIEWNSMKKLIAIDGSGDEQ</sequence>
<evidence type="ECO:0000313" key="1">
    <source>
        <dbReference type="EMBL" id="OYS70327.1"/>
    </source>
</evidence>